<feature type="binding site" evidence="12">
    <location>
        <position position="228"/>
    </location>
    <ligand>
        <name>substrate</name>
    </ligand>
</feature>
<dbReference type="PANTHER" id="PTHR10584">
    <property type="entry name" value="SUGAR KINASE"/>
    <property type="match status" value="1"/>
</dbReference>
<evidence type="ECO:0000256" key="5">
    <source>
        <dbReference type="ARBA" id="ARBA00022723"/>
    </source>
</evidence>
<keyword evidence="12" id="KW-0963">Cytoplasm</keyword>
<feature type="binding site" evidence="12">
    <location>
        <position position="133"/>
    </location>
    <ligand>
        <name>substrate</name>
    </ligand>
</feature>
<feature type="domain" description="Carbohydrate kinase PfkB" evidence="13">
    <location>
        <begin position="2"/>
        <end position="270"/>
    </location>
</feature>
<dbReference type="UniPathway" id="UPA00916">
    <property type="reaction ID" value="UER00889"/>
</dbReference>
<evidence type="ECO:0000256" key="12">
    <source>
        <dbReference type="HAMAP-Rule" id="MF_01987"/>
    </source>
</evidence>
<dbReference type="InterPro" id="IPR011611">
    <property type="entry name" value="PfkB_dom"/>
</dbReference>
<comment type="caution">
    <text evidence="12">Lacks conserved residue(s) required for the propagation of feature annotation.</text>
</comment>
<dbReference type="eggNOG" id="COG0524">
    <property type="taxonomic scope" value="Bacteria"/>
</dbReference>
<keyword evidence="5 12" id="KW-0479">Metal-binding</keyword>
<evidence type="ECO:0000256" key="6">
    <source>
        <dbReference type="ARBA" id="ARBA00022741"/>
    </source>
</evidence>
<comment type="catalytic activity">
    <reaction evidence="12">
        <text>D-ribose + ATP = D-ribose 5-phosphate + ADP + H(+)</text>
        <dbReference type="Rhea" id="RHEA:13697"/>
        <dbReference type="ChEBI" id="CHEBI:15378"/>
        <dbReference type="ChEBI" id="CHEBI:30616"/>
        <dbReference type="ChEBI" id="CHEBI:47013"/>
        <dbReference type="ChEBI" id="CHEBI:78346"/>
        <dbReference type="ChEBI" id="CHEBI:456216"/>
        <dbReference type="EC" id="2.7.1.15"/>
    </reaction>
</comment>
<feature type="binding site" evidence="12">
    <location>
        <begin position="37"/>
        <end position="41"/>
    </location>
    <ligand>
        <name>substrate</name>
    </ligand>
</feature>
<evidence type="ECO:0000313" key="14">
    <source>
        <dbReference type="EMBL" id="KCZ90045.1"/>
    </source>
</evidence>
<name>A0A059FHE4_9PROT</name>
<evidence type="ECO:0000256" key="3">
    <source>
        <dbReference type="ARBA" id="ARBA00016943"/>
    </source>
</evidence>
<dbReference type="Gene3D" id="3.40.1190.20">
    <property type="match status" value="1"/>
</dbReference>
<feature type="binding site" evidence="12">
    <location>
        <position position="263"/>
    </location>
    <ligand>
        <name>K(+)</name>
        <dbReference type="ChEBI" id="CHEBI:29103"/>
    </ligand>
</feature>
<dbReference type="GO" id="GO:0046872">
    <property type="term" value="F:metal ion binding"/>
    <property type="evidence" value="ECO:0007669"/>
    <property type="project" value="UniProtKB-KW"/>
</dbReference>
<dbReference type="InterPro" id="IPR011877">
    <property type="entry name" value="Ribokinase"/>
</dbReference>
<evidence type="ECO:0000256" key="7">
    <source>
        <dbReference type="ARBA" id="ARBA00022777"/>
    </source>
</evidence>
<accession>A0A059FHE4</accession>
<comment type="activity regulation">
    <text evidence="12">Activated by a monovalent cation that binds near, but not in, the active site. The most likely occupant of the site in vivo is potassium. Ion binding induces a conformational change that may alter substrate affinity.</text>
</comment>
<feature type="binding site" evidence="12">
    <location>
        <position position="258"/>
    </location>
    <ligand>
        <name>K(+)</name>
        <dbReference type="ChEBI" id="CHEBI:29103"/>
    </ligand>
</feature>
<evidence type="ECO:0000259" key="13">
    <source>
        <dbReference type="Pfam" id="PF00294"/>
    </source>
</evidence>
<protein>
    <recommendedName>
        <fullName evidence="3 12">Ribokinase</fullName>
        <shortName evidence="12">RK</shortName>
        <ecNumber evidence="2 12">2.7.1.15</ecNumber>
    </recommendedName>
</protein>
<dbReference type="PRINTS" id="PR00990">
    <property type="entry name" value="RIBOKINASE"/>
</dbReference>
<evidence type="ECO:0000256" key="8">
    <source>
        <dbReference type="ARBA" id="ARBA00022840"/>
    </source>
</evidence>
<keyword evidence="10 12" id="KW-0630">Potassium</keyword>
<evidence type="ECO:0000256" key="11">
    <source>
        <dbReference type="ARBA" id="ARBA00023277"/>
    </source>
</evidence>
<comment type="caution">
    <text evidence="14">The sequence shown here is derived from an EMBL/GenBank/DDBJ whole genome shotgun (WGS) entry which is preliminary data.</text>
</comment>
<comment type="subcellular location">
    <subcellularLocation>
        <location evidence="12">Cytoplasm</location>
    </subcellularLocation>
</comment>
<keyword evidence="8 12" id="KW-0067">ATP-binding</keyword>
<feature type="binding site" evidence="12">
    <location>
        <begin position="227"/>
        <end position="228"/>
    </location>
    <ligand>
        <name>ATP</name>
        <dbReference type="ChEBI" id="CHEBI:30616"/>
    </ligand>
</feature>
<comment type="similarity">
    <text evidence="1">Belongs to the carbohydrate kinase pfkB family.</text>
</comment>
<dbReference type="HAMAP" id="MF_01987">
    <property type="entry name" value="Ribokinase"/>
    <property type="match status" value="1"/>
</dbReference>
<dbReference type="InterPro" id="IPR002139">
    <property type="entry name" value="Ribo/fructo_kinase"/>
</dbReference>
<keyword evidence="4 12" id="KW-0808">Transferase</keyword>
<keyword evidence="7 12" id="KW-0418">Kinase</keyword>
<evidence type="ECO:0000256" key="2">
    <source>
        <dbReference type="ARBA" id="ARBA00012035"/>
    </source>
</evidence>
<feature type="binding site" evidence="12">
    <location>
        <begin position="9"/>
        <end position="11"/>
    </location>
    <ligand>
        <name>substrate</name>
    </ligand>
</feature>
<dbReference type="GO" id="GO:0005524">
    <property type="term" value="F:ATP binding"/>
    <property type="evidence" value="ECO:0007669"/>
    <property type="project" value="UniProtKB-UniRule"/>
</dbReference>
<dbReference type="PROSITE" id="PS00584">
    <property type="entry name" value="PFKB_KINASES_2"/>
    <property type="match status" value="1"/>
</dbReference>
<gene>
    <name evidence="12" type="primary">rbsK</name>
    <name evidence="14" type="ORF">HJO_13886</name>
</gene>
<feature type="binding site" evidence="12">
    <location>
        <position position="174"/>
    </location>
    <ligand>
        <name>ATP</name>
        <dbReference type="ChEBI" id="CHEBI:30616"/>
    </ligand>
</feature>
<comment type="cofactor">
    <cofactor evidence="12">
        <name>Mg(2+)</name>
        <dbReference type="ChEBI" id="CHEBI:18420"/>
    </cofactor>
    <text evidence="12">Requires a divalent cation, most likely magnesium in vivo, as an electrophilic catalyst to aid phosphoryl group transfer. It is the chelate of the metal and the nucleotide that is the actual substrate.</text>
</comment>
<keyword evidence="11 12" id="KW-0119">Carbohydrate metabolism</keyword>
<dbReference type="RefSeq" id="WP_035617947.1">
    <property type="nucleotide sequence ID" value="NZ_ARYK01000007.1"/>
</dbReference>
<evidence type="ECO:0000313" key="15">
    <source>
        <dbReference type="Proteomes" id="UP000025171"/>
    </source>
</evidence>
<dbReference type="AlphaFoldDB" id="A0A059FHE4"/>
<organism evidence="14 15">
    <name type="scientific">Hyphomonas johnsonii MHS-2</name>
    <dbReference type="NCBI Taxonomy" id="1280950"/>
    <lineage>
        <taxon>Bacteria</taxon>
        <taxon>Pseudomonadati</taxon>
        <taxon>Pseudomonadota</taxon>
        <taxon>Alphaproteobacteria</taxon>
        <taxon>Hyphomonadales</taxon>
        <taxon>Hyphomonadaceae</taxon>
        <taxon>Hyphomonas</taxon>
    </lineage>
</organism>
<dbReference type="OrthoDB" id="9775849at2"/>
<comment type="function">
    <text evidence="12">Catalyzes the phosphorylation of ribose at O-5 in a reaction requiring ATP and magnesium. The resulting D-ribose-5-phosphate can then be used either for sythesis of nucleotides, histidine, and tryptophan, or as a component of the pentose phosphate pathway.</text>
</comment>
<dbReference type="STRING" id="1280950.HJO_13886"/>
<feature type="binding site" evidence="12">
    <location>
        <position position="224"/>
    </location>
    <ligand>
        <name>K(+)</name>
        <dbReference type="ChEBI" id="CHEBI:29103"/>
    </ligand>
</feature>
<feature type="binding site" evidence="12">
    <location>
        <begin position="195"/>
        <end position="200"/>
    </location>
    <ligand>
        <name>ATP</name>
        <dbReference type="ChEBI" id="CHEBI:30616"/>
    </ligand>
</feature>
<dbReference type="InterPro" id="IPR029056">
    <property type="entry name" value="Ribokinase-like"/>
</dbReference>
<dbReference type="EC" id="2.7.1.15" evidence="2 12"/>
<evidence type="ECO:0000256" key="9">
    <source>
        <dbReference type="ARBA" id="ARBA00022842"/>
    </source>
</evidence>
<dbReference type="GO" id="GO:0019303">
    <property type="term" value="P:D-ribose catabolic process"/>
    <property type="evidence" value="ECO:0007669"/>
    <property type="project" value="UniProtKB-UniRule"/>
</dbReference>
<feature type="binding site" evidence="12">
    <location>
        <position position="267"/>
    </location>
    <ligand>
        <name>K(+)</name>
        <dbReference type="ChEBI" id="CHEBI:29103"/>
    </ligand>
</feature>
<reference evidence="14 15" key="1">
    <citation type="journal article" date="2014" name="Antonie Van Leeuwenhoek">
        <title>Hyphomonas beringensis sp. nov. and Hyphomonas chukchiensis sp. nov., isolated from surface seawater of the Bering Sea and Chukchi Sea.</title>
        <authorList>
            <person name="Li C."/>
            <person name="Lai Q."/>
            <person name="Li G."/>
            <person name="Dong C."/>
            <person name="Wang J."/>
            <person name="Liao Y."/>
            <person name="Shao Z."/>
        </authorList>
    </citation>
    <scope>NUCLEOTIDE SEQUENCE [LARGE SCALE GENOMIC DNA]</scope>
    <source>
        <strain evidence="14 15">MHS-2</strain>
    </source>
</reference>
<keyword evidence="15" id="KW-1185">Reference proteome</keyword>
<dbReference type="CDD" id="cd01174">
    <property type="entry name" value="ribokinase"/>
    <property type="match status" value="1"/>
</dbReference>
<dbReference type="Proteomes" id="UP000025171">
    <property type="component" value="Unassembled WGS sequence"/>
</dbReference>
<evidence type="ECO:0000256" key="4">
    <source>
        <dbReference type="ARBA" id="ARBA00022679"/>
    </source>
</evidence>
<feature type="binding site" evidence="12">
    <location>
        <position position="222"/>
    </location>
    <ligand>
        <name>K(+)</name>
        <dbReference type="ChEBI" id="CHEBI:29103"/>
    </ligand>
</feature>
<keyword evidence="9 12" id="KW-0460">Magnesium</keyword>
<dbReference type="GO" id="GO:0005829">
    <property type="term" value="C:cytosol"/>
    <property type="evidence" value="ECO:0007669"/>
    <property type="project" value="TreeGrafter"/>
</dbReference>
<evidence type="ECO:0000256" key="10">
    <source>
        <dbReference type="ARBA" id="ARBA00022958"/>
    </source>
</evidence>
<comment type="pathway">
    <text evidence="12">Carbohydrate metabolism; D-ribose degradation; D-ribose 5-phosphate from beta-D-ribopyranose: step 2/2.</text>
</comment>
<dbReference type="EMBL" id="ARYK01000007">
    <property type="protein sequence ID" value="KCZ90045.1"/>
    <property type="molecule type" value="Genomic_DNA"/>
</dbReference>
<keyword evidence="6 12" id="KW-0547">Nucleotide-binding</keyword>
<evidence type="ECO:0000256" key="1">
    <source>
        <dbReference type="ARBA" id="ARBA00005380"/>
    </source>
</evidence>
<dbReference type="GO" id="GO:0004747">
    <property type="term" value="F:ribokinase activity"/>
    <property type="evidence" value="ECO:0007669"/>
    <property type="project" value="UniProtKB-UniRule"/>
</dbReference>
<comment type="subunit">
    <text evidence="12">Homodimer.</text>
</comment>
<dbReference type="InterPro" id="IPR002173">
    <property type="entry name" value="Carboh/pur_kinase_PfkB_CS"/>
</dbReference>
<comment type="similarity">
    <text evidence="12">Belongs to the carbohydrate kinase PfkB family. Ribokinase subfamily.</text>
</comment>
<dbReference type="Pfam" id="PF00294">
    <property type="entry name" value="PfkB"/>
    <property type="match status" value="1"/>
</dbReference>
<sequence length="283" mass="28404">MITVTGSINLDIVATGAALPRPGETVTGARLARHPGGKGANQALAARRLGADVKLVGAVGADDMAEEALRLLQAGGVDLSGVQHINGETTGVALIAVSADGENQIVVCPGANAALRPADVENQAITDMMGVLEISTDTLLAAAVKATGFVSLNLAPAMPVPDALLDRASLISVNETEAAFYGDAVHRTGALVAVSIGAEGAVLYRNGAEIARATPPQVQVVDTVGAGDTFTAALTVALIEGMPEADALRFAVTAGALACTRPGAQPSLPHRADVDRLLASAPS</sequence>
<feature type="active site" description="Proton acceptor" evidence="12">
    <location>
        <position position="228"/>
    </location>
</feature>
<proteinExistence type="inferred from homology"/>
<dbReference type="PATRIC" id="fig|1280950.3.peg.2791"/>
<dbReference type="SUPFAM" id="SSF53613">
    <property type="entry name" value="Ribokinase-like"/>
    <property type="match status" value="1"/>
</dbReference>
<dbReference type="PANTHER" id="PTHR10584:SF166">
    <property type="entry name" value="RIBOKINASE"/>
    <property type="match status" value="1"/>
</dbReference>
<feature type="binding site" evidence="12">
    <location>
        <position position="261"/>
    </location>
    <ligand>
        <name>K(+)</name>
        <dbReference type="ChEBI" id="CHEBI:29103"/>
    </ligand>
</feature>